<reference evidence="3" key="1">
    <citation type="submission" date="2025-08" db="UniProtKB">
        <authorList>
            <consortium name="RefSeq"/>
        </authorList>
    </citation>
    <scope>IDENTIFICATION</scope>
    <source>
        <tissue evidence="3">Young leaves</tissue>
    </source>
</reference>
<dbReference type="Proteomes" id="UP000504609">
    <property type="component" value="Unplaced"/>
</dbReference>
<evidence type="ECO:0000313" key="2">
    <source>
        <dbReference type="Proteomes" id="UP000504609"/>
    </source>
</evidence>
<feature type="chain" id="PRO_5027081158" evidence="1">
    <location>
        <begin position="20"/>
        <end position="98"/>
    </location>
</feature>
<keyword evidence="1" id="KW-0732">Signal</keyword>
<dbReference type="AlphaFoldDB" id="A0A6J1HG59"/>
<dbReference type="KEGG" id="cmos:111463979"/>
<protein>
    <submittedName>
        <fullName evidence="3">Glycine-rich protein 5-like</fullName>
    </submittedName>
</protein>
<accession>A0A6J1HG59</accession>
<dbReference type="PANTHER" id="PTHR34463">
    <property type="entry name" value="GLYCINE-RICH PROTEIN"/>
    <property type="match status" value="1"/>
</dbReference>
<feature type="signal peptide" evidence="1">
    <location>
        <begin position="1"/>
        <end position="19"/>
    </location>
</feature>
<sequence>MANKLNLMLIMAMAMAAFALHVAARTAPIEAAKGLNDQKNFLGGGFSGIGDSGLPFGGLGGGGGLGGIGGGLGGFGGVGIGGIGAGVGGVGGGFVKIP</sequence>
<organism evidence="2 3">
    <name type="scientific">Cucurbita moschata</name>
    <name type="common">Winter crookneck squash</name>
    <name type="synonym">Cucurbita pepo var. moschata</name>
    <dbReference type="NCBI Taxonomy" id="3662"/>
    <lineage>
        <taxon>Eukaryota</taxon>
        <taxon>Viridiplantae</taxon>
        <taxon>Streptophyta</taxon>
        <taxon>Embryophyta</taxon>
        <taxon>Tracheophyta</taxon>
        <taxon>Spermatophyta</taxon>
        <taxon>Magnoliopsida</taxon>
        <taxon>eudicotyledons</taxon>
        <taxon>Gunneridae</taxon>
        <taxon>Pentapetalae</taxon>
        <taxon>rosids</taxon>
        <taxon>fabids</taxon>
        <taxon>Cucurbitales</taxon>
        <taxon>Cucurbitaceae</taxon>
        <taxon>Cucurbiteae</taxon>
        <taxon>Cucurbita</taxon>
    </lineage>
</organism>
<gene>
    <name evidence="3" type="primary">LOC111463979</name>
</gene>
<keyword evidence="2" id="KW-1185">Reference proteome</keyword>
<dbReference type="PANTHER" id="PTHR34463:SF11">
    <property type="entry name" value="GLYCINE-RICH PROTEIN LIKE"/>
    <property type="match status" value="1"/>
</dbReference>
<dbReference type="RefSeq" id="XP_022963787.1">
    <property type="nucleotide sequence ID" value="XM_023108019.1"/>
</dbReference>
<evidence type="ECO:0000313" key="3">
    <source>
        <dbReference type="RefSeq" id="XP_022963787.1"/>
    </source>
</evidence>
<evidence type="ECO:0000256" key="1">
    <source>
        <dbReference type="SAM" id="SignalP"/>
    </source>
</evidence>
<proteinExistence type="predicted"/>
<dbReference type="GeneID" id="111463979"/>
<name>A0A6J1HG59_CUCMO</name>